<dbReference type="AlphaFoldDB" id="A0A4S8KME2"/>
<evidence type="ECO:0000313" key="1">
    <source>
        <dbReference type="EMBL" id="THU76709.1"/>
    </source>
</evidence>
<name>A0A4S8KME2_DENBC</name>
<sequence length="77" mass="8743">LFIEHYEKDQLVLVKNSRIANDLGRKSKARWLGPYAIVRRTKGGSYVIRELNGNISRQGIAATRLMPYISRSSPALQ</sequence>
<keyword evidence="2" id="KW-1185">Reference proteome</keyword>
<proteinExistence type="predicted"/>
<feature type="non-terminal residue" evidence="1">
    <location>
        <position position="1"/>
    </location>
</feature>
<reference evidence="1 2" key="1">
    <citation type="journal article" date="2019" name="Nat. Ecol. Evol.">
        <title>Megaphylogeny resolves global patterns of mushroom evolution.</title>
        <authorList>
            <person name="Varga T."/>
            <person name="Krizsan K."/>
            <person name="Foldi C."/>
            <person name="Dima B."/>
            <person name="Sanchez-Garcia M."/>
            <person name="Sanchez-Ramirez S."/>
            <person name="Szollosi G.J."/>
            <person name="Szarkandi J.G."/>
            <person name="Papp V."/>
            <person name="Albert L."/>
            <person name="Andreopoulos W."/>
            <person name="Angelini C."/>
            <person name="Antonin V."/>
            <person name="Barry K.W."/>
            <person name="Bougher N.L."/>
            <person name="Buchanan P."/>
            <person name="Buyck B."/>
            <person name="Bense V."/>
            <person name="Catcheside P."/>
            <person name="Chovatia M."/>
            <person name="Cooper J."/>
            <person name="Damon W."/>
            <person name="Desjardin D."/>
            <person name="Finy P."/>
            <person name="Geml J."/>
            <person name="Haridas S."/>
            <person name="Hughes K."/>
            <person name="Justo A."/>
            <person name="Karasinski D."/>
            <person name="Kautmanova I."/>
            <person name="Kiss B."/>
            <person name="Kocsube S."/>
            <person name="Kotiranta H."/>
            <person name="LaButti K.M."/>
            <person name="Lechner B.E."/>
            <person name="Liimatainen K."/>
            <person name="Lipzen A."/>
            <person name="Lukacs Z."/>
            <person name="Mihaltcheva S."/>
            <person name="Morgado L.N."/>
            <person name="Niskanen T."/>
            <person name="Noordeloos M.E."/>
            <person name="Ohm R.A."/>
            <person name="Ortiz-Santana B."/>
            <person name="Ovrebo C."/>
            <person name="Racz N."/>
            <person name="Riley R."/>
            <person name="Savchenko A."/>
            <person name="Shiryaev A."/>
            <person name="Soop K."/>
            <person name="Spirin V."/>
            <person name="Szebenyi C."/>
            <person name="Tomsovsky M."/>
            <person name="Tulloss R.E."/>
            <person name="Uehling J."/>
            <person name="Grigoriev I.V."/>
            <person name="Vagvolgyi C."/>
            <person name="Papp T."/>
            <person name="Martin F.M."/>
            <person name="Miettinen O."/>
            <person name="Hibbett D.S."/>
            <person name="Nagy L.G."/>
        </authorList>
    </citation>
    <scope>NUCLEOTIDE SEQUENCE [LARGE SCALE GENOMIC DNA]</scope>
    <source>
        <strain evidence="1 2">CBS 962.96</strain>
    </source>
</reference>
<gene>
    <name evidence="1" type="ORF">K435DRAFT_704176</name>
</gene>
<dbReference type="Proteomes" id="UP000297245">
    <property type="component" value="Unassembled WGS sequence"/>
</dbReference>
<protein>
    <submittedName>
        <fullName evidence="1">Uncharacterized protein</fullName>
    </submittedName>
</protein>
<evidence type="ECO:0000313" key="2">
    <source>
        <dbReference type="Proteomes" id="UP000297245"/>
    </source>
</evidence>
<dbReference type="EMBL" id="ML180743">
    <property type="protein sequence ID" value="THU76709.1"/>
    <property type="molecule type" value="Genomic_DNA"/>
</dbReference>
<dbReference type="OrthoDB" id="8023605at2759"/>
<organism evidence="1 2">
    <name type="scientific">Dendrothele bispora (strain CBS 962.96)</name>
    <dbReference type="NCBI Taxonomy" id="1314807"/>
    <lineage>
        <taxon>Eukaryota</taxon>
        <taxon>Fungi</taxon>
        <taxon>Dikarya</taxon>
        <taxon>Basidiomycota</taxon>
        <taxon>Agaricomycotina</taxon>
        <taxon>Agaricomycetes</taxon>
        <taxon>Agaricomycetidae</taxon>
        <taxon>Agaricales</taxon>
        <taxon>Agaricales incertae sedis</taxon>
        <taxon>Dendrothele</taxon>
    </lineage>
</organism>
<accession>A0A4S8KME2</accession>